<evidence type="ECO:0000313" key="7">
    <source>
        <dbReference type="EMBL" id="CBI09848.1"/>
    </source>
</evidence>
<dbReference type="Pfam" id="PF00111">
    <property type="entry name" value="Fer2"/>
    <property type="match status" value="1"/>
</dbReference>
<evidence type="ECO:0000259" key="6">
    <source>
        <dbReference type="PROSITE" id="PS51085"/>
    </source>
</evidence>
<keyword evidence="1" id="KW-0001">2Fe-2S</keyword>
<dbReference type="SUPFAM" id="SSF54292">
    <property type="entry name" value="2Fe-2S ferredoxin-like"/>
    <property type="match status" value="1"/>
</dbReference>
<feature type="domain" description="2Fe-2S ferredoxin-type" evidence="6">
    <location>
        <begin position="25"/>
        <end position="101"/>
    </location>
</feature>
<dbReference type="Gene3D" id="1.10.150.120">
    <property type="entry name" value="[2Fe-2S]-binding domain"/>
    <property type="match status" value="1"/>
</dbReference>
<comment type="caution">
    <text evidence="7">The sequence shown here is derived from an EMBL/GenBank/DDBJ whole genome shotgun (WGS) entry which is preliminary data.</text>
</comment>
<keyword evidence="4" id="KW-0408">Iron</keyword>
<proteinExistence type="predicted"/>
<dbReference type="EMBL" id="CABR01000055">
    <property type="protein sequence ID" value="CBI09848.1"/>
    <property type="molecule type" value="Genomic_DNA"/>
</dbReference>
<dbReference type="InterPro" id="IPR036010">
    <property type="entry name" value="2Fe-2S_ferredoxin-like_sf"/>
</dbReference>
<keyword evidence="2" id="KW-0479">Metal-binding</keyword>
<name>E6QRH6_9ZZZZ</name>
<dbReference type="InterPro" id="IPR051452">
    <property type="entry name" value="Diverse_Oxidoreductases"/>
</dbReference>
<dbReference type="GO" id="GO:0051537">
    <property type="term" value="F:2 iron, 2 sulfur cluster binding"/>
    <property type="evidence" value="ECO:0007669"/>
    <property type="project" value="UniProtKB-KW"/>
</dbReference>
<dbReference type="InterPro" id="IPR001041">
    <property type="entry name" value="2Fe-2S_ferredoxin-type"/>
</dbReference>
<evidence type="ECO:0000256" key="2">
    <source>
        <dbReference type="ARBA" id="ARBA00022723"/>
    </source>
</evidence>
<dbReference type="PROSITE" id="PS51085">
    <property type="entry name" value="2FE2S_FER_2"/>
    <property type="match status" value="1"/>
</dbReference>
<protein>
    <submittedName>
        <fullName evidence="7">Putative oxidoreductase, 2Fe-2S subunit</fullName>
    </submittedName>
</protein>
<reference evidence="7" key="1">
    <citation type="submission" date="2009-10" db="EMBL/GenBank/DDBJ databases">
        <title>Diversity of trophic interactions inside an arsenic-rich microbial ecosystem.</title>
        <authorList>
            <person name="Bertin P.N."/>
            <person name="Heinrich-Salmeron A."/>
            <person name="Pelletier E."/>
            <person name="Goulhen-Chollet F."/>
            <person name="Arsene-Ploetze F."/>
            <person name="Gallien S."/>
            <person name="Calteau A."/>
            <person name="Vallenet D."/>
            <person name="Casiot C."/>
            <person name="Chane-Woon-Ming B."/>
            <person name="Giloteaux L."/>
            <person name="Barakat M."/>
            <person name="Bonnefoy V."/>
            <person name="Bruneel O."/>
            <person name="Chandler M."/>
            <person name="Cleiss J."/>
            <person name="Duran R."/>
            <person name="Elbaz-Poulichet F."/>
            <person name="Fonknechten N."/>
            <person name="Lauga B."/>
            <person name="Mornico D."/>
            <person name="Ortet P."/>
            <person name="Schaeffer C."/>
            <person name="Siguier P."/>
            <person name="Alexander Thil Smith A."/>
            <person name="Van Dorsselaer A."/>
            <person name="Weissenbach J."/>
            <person name="Medigue C."/>
            <person name="Le Paslier D."/>
        </authorList>
    </citation>
    <scope>NUCLEOTIDE SEQUENCE</scope>
</reference>
<keyword evidence="3" id="KW-0560">Oxidoreductase</keyword>
<dbReference type="GO" id="GO:0016491">
    <property type="term" value="F:oxidoreductase activity"/>
    <property type="evidence" value="ECO:0007669"/>
    <property type="project" value="UniProtKB-KW"/>
</dbReference>
<evidence type="ECO:0000256" key="3">
    <source>
        <dbReference type="ARBA" id="ARBA00023002"/>
    </source>
</evidence>
<evidence type="ECO:0000256" key="4">
    <source>
        <dbReference type="ARBA" id="ARBA00023004"/>
    </source>
</evidence>
<dbReference type="Pfam" id="PF01799">
    <property type="entry name" value="Fer2_2"/>
    <property type="match status" value="1"/>
</dbReference>
<dbReference type="PROSITE" id="PS00197">
    <property type="entry name" value="2FE2S_FER_1"/>
    <property type="match status" value="1"/>
</dbReference>
<evidence type="ECO:0000256" key="1">
    <source>
        <dbReference type="ARBA" id="ARBA00022714"/>
    </source>
</evidence>
<dbReference type="AlphaFoldDB" id="E6QRH6"/>
<organism evidence="7">
    <name type="scientific">mine drainage metagenome</name>
    <dbReference type="NCBI Taxonomy" id="410659"/>
    <lineage>
        <taxon>unclassified sequences</taxon>
        <taxon>metagenomes</taxon>
        <taxon>ecological metagenomes</taxon>
    </lineage>
</organism>
<dbReference type="CDD" id="cd00207">
    <property type="entry name" value="fer2"/>
    <property type="match status" value="1"/>
</dbReference>
<gene>
    <name evidence="7" type="ORF">CARN7_0594</name>
</gene>
<dbReference type="PANTHER" id="PTHR44379">
    <property type="entry name" value="OXIDOREDUCTASE WITH IRON-SULFUR SUBUNIT"/>
    <property type="match status" value="1"/>
</dbReference>
<evidence type="ECO:0000256" key="5">
    <source>
        <dbReference type="ARBA" id="ARBA00023014"/>
    </source>
</evidence>
<dbReference type="GO" id="GO:0046872">
    <property type="term" value="F:metal ion binding"/>
    <property type="evidence" value="ECO:0007669"/>
    <property type="project" value="UniProtKB-KW"/>
</dbReference>
<dbReference type="Gene3D" id="3.10.20.30">
    <property type="match status" value="1"/>
</dbReference>
<dbReference type="SUPFAM" id="SSF47741">
    <property type="entry name" value="CO dehydrogenase ISP C-domain like"/>
    <property type="match status" value="1"/>
</dbReference>
<dbReference type="InterPro" id="IPR002888">
    <property type="entry name" value="2Fe-2S-bd"/>
</dbReference>
<accession>E6QRH6</accession>
<dbReference type="InterPro" id="IPR036884">
    <property type="entry name" value="2Fe-2S-bd_dom_sf"/>
</dbReference>
<dbReference type="InterPro" id="IPR012675">
    <property type="entry name" value="Beta-grasp_dom_sf"/>
</dbReference>
<sequence length="181" mass="19023">MSDKTHKTGKGQTKPAAEILGPGAVSMVLNVNGVSQSVDVEPRTTLAEALRTSLNLTGTKVACNHGACSACTVWLDDLPVAACSVLAIEVTSQKITTIEGLSETDRLHPVQKAFIEHDAVQCGFCTPGIVMSCAALLAHNPHPDAAEIEAAISGHLCRCGTYPHVMQAMLSLANKQEVVHE</sequence>
<dbReference type="InterPro" id="IPR006058">
    <property type="entry name" value="2Fe2S_fd_BS"/>
</dbReference>
<dbReference type="PANTHER" id="PTHR44379:SF2">
    <property type="entry name" value="BLR6218 PROTEIN"/>
    <property type="match status" value="1"/>
</dbReference>
<keyword evidence="5" id="KW-0411">Iron-sulfur</keyword>